<proteinExistence type="predicted"/>
<keyword evidence="2" id="KW-1133">Transmembrane helix</keyword>
<feature type="transmembrane region" description="Helical" evidence="2">
    <location>
        <begin position="37"/>
        <end position="55"/>
    </location>
</feature>
<feature type="transmembrane region" description="Helical" evidence="2">
    <location>
        <begin position="126"/>
        <end position="148"/>
    </location>
</feature>
<reference evidence="4" key="1">
    <citation type="submission" date="2023-05" db="EMBL/GenBank/DDBJ databases">
        <title>Sedimentitalea sp. nov. JM2-8.</title>
        <authorList>
            <person name="Huang J."/>
        </authorList>
    </citation>
    <scope>NUCLEOTIDE SEQUENCE [LARGE SCALE GENOMIC DNA]</scope>
    <source>
        <strain evidence="4">KHS03</strain>
    </source>
</reference>
<dbReference type="Proteomes" id="UP001255416">
    <property type="component" value="Unassembled WGS sequence"/>
</dbReference>
<protein>
    <submittedName>
        <fullName evidence="3">Uncharacterized protein</fullName>
    </submittedName>
</protein>
<accession>A0ABU3V9X8</accession>
<comment type="caution">
    <text evidence="3">The sequence shown here is derived from an EMBL/GenBank/DDBJ whole genome shotgun (WGS) entry which is preliminary data.</text>
</comment>
<keyword evidence="2" id="KW-0472">Membrane</keyword>
<dbReference type="EMBL" id="JASMWN010000002">
    <property type="protein sequence ID" value="MDU9002981.1"/>
    <property type="molecule type" value="Genomic_DNA"/>
</dbReference>
<evidence type="ECO:0000256" key="2">
    <source>
        <dbReference type="SAM" id="Phobius"/>
    </source>
</evidence>
<organism evidence="3 4">
    <name type="scientific">Sedimentitalea todarodis</name>
    <dbReference type="NCBI Taxonomy" id="1631240"/>
    <lineage>
        <taxon>Bacteria</taxon>
        <taxon>Pseudomonadati</taxon>
        <taxon>Pseudomonadota</taxon>
        <taxon>Alphaproteobacteria</taxon>
        <taxon>Rhodobacterales</taxon>
        <taxon>Paracoccaceae</taxon>
        <taxon>Sedimentitalea</taxon>
    </lineage>
</organism>
<name>A0ABU3V9X8_9RHOB</name>
<keyword evidence="4" id="KW-1185">Reference proteome</keyword>
<evidence type="ECO:0000313" key="4">
    <source>
        <dbReference type="Proteomes" id="UP001255416"/>
    </source>
</evidence>
<evidence type="ECO:0000256" key="1">
    <source>
        <dbReference type="SAM" id="MobiDB-lite"/>
    </source>
</evidence>
<feature type="region of interest" description="Disordered" evidence="1">
    <location>
        <begin position="1"/>
        <end position="24"/>
    </location>
</feature>
<feature type="compositionally biased region" description="Basic and acidic residues" evidence="1">
    <location>
        <begin position="9"/>
        <end position="24"/>
    </location>
</feature>
<feature type="transmembrane region" description="Helical" evidence="2">
    <location>
        <begin position="67"/>
        <end position="89"/>
    </location>
</feature>
<evidence type="ECO:0000313" key="3">
    <source>
        <dbReference type="EMBL" id="MDU9002981.1"/>
    </source>
</evidence>
<sequence>MTDPSIITQDREKAGDSAEGHAKPASNEHRLGMLMDYTKLHIGLYAVVITTLMALRKIDAQIVPEYYRLPIIISLVLVLFAGLCGGIIASNLPEQKDFDQFWDNGVGIWGKNDLFKTRYVARFEHIFFWLGVLNAVFAVLCGETYFLAIKS</sequence>
<gene>
    <name evidence="3" type="ORF">QO231_03825</name>
</gene>
<keyword evidence="2" id="KW-0812">Transmembrane</keyword>
<dbReference type="RefSeq" id="WP_316773502.1">
    <property type="nucleotide sequence ID" value="NZ_JASMWN010000002.1"/>
</dbReference>